<feature type="transmembrane region" description="Helical" evidence="1">
    <location>
        <begin position="56"/>
        <end position="74"/>
    </location>
</feature>
<keyword evidence="1" id="KW-0812">Transmembrane</keyword>
<evidence type="ECO:0000313" key="3">
    <source>
        <dbReference type="EMBL" id="KGO07648.1"/>
    </source>
</evidence>
<evidence type="ECO:0000313" key="4">
    <source>
        <dbReference type="Proteomes" id="UP000030140"/>
    </source>
</evidence>
<dbReference type="InterPro" id="IPR011933">
    <property type="entry name" value="Double_TM_dom"/>
</dbReference>
<dbReference type="EMBL" id="JSAQ01000001">
    <property type="protein sequence ID" value="KGO07648.1"/>
    <property type="molecule type" value="Genomic_DNA"/>
</dbReference>
<proteinExistence type="predicted"/>
<protein>
    <recommendedName>
        <fullName evidence="2">Aerotolerance regulator N-terminal domain-containing protein</fullName>
    </recommendedName>
</protein>
<dbReference type="Proteomes" id="UP000030140">
    <property type="component" value="Unassembled WGS sequence"/>
</dbReference>
<dbReference type="OrthoDB" id="890881at2"/>
<name>A0A0A2GYL2_9FLAO</name>
<dbReference type="Pfam" id="PF07584">
    <property type="entry name" value="BatA"/>
    <property type="match status" value="1"/>
</dbReference>
<keyword evidence="4" id="KW-1185">Reference proteome</keyword>
<dbReference type="AlphaFoldDB" id="A0A0A2GYL2"/>
<sequence length="427" mass="48439">MTLLQPTYLWGLLGLLIPIAIHLWSKRKVKTIQVGSTQFITETKSKQSNSIQINEWWLLLLRCLLITILTIILAQPYTTHTPDPLAVAYIFEPSLIDTQEEQSRFKTLPLEDRFLLKEGLPKWDLETEIPPTKIIPSYWQLAQEIGSLRADSVVVFSQNLVQGIQGKRPSFGKHINWVSITSQEEKEVPFYAIQDQDIITVLSAVGRSDYHAFAKAKKAASQFVVKDGTISITQNDTERLIPVVKQDTIAVDVIYNSSFATEAMYLESALRAVKGYTRKPIAINVYKGLKNVADPAPDYLIWLSNKEAPEVDIPVLKFEEDLFSNKIVKTISGTNYTNLTQRLSPEVVINKRLVEGVLHWLSLDAAVQRDFDRLDNRSLAMSQFKPNMDESSSIPSKEVKASLVDPLWLLLIVMIIIERVIAKHRKQ</sequence>
<evidence type="ECO:0000256" key="1">
    <source>
        <dbReference type="SAM" id="Phobius"/>
    </source>
</evidence>
<dbReference type="InterPro" id="IPR024163">
    <property type="entry name" value="Aerotolerance_reg_N"/>
</dbReference>
<gene>
    <name evidence="3" type="ORF">NV36_12905</name>
</gene>
<dbReference type="PANTHER" id="PTHR37464:SF1">
    <property type="entry name" value="BLL2463 PROTEIN"/>
    <property type="match status" value="1"/>
</dbReference>
<keyword evidence="1" id="KW-1133">Transmembrane helix</keyword>
<organism evidence="3 4">
    <name type="scientific">Dokdonia donghaensis DSW-1</name>
    <dbReference type="NCBI Taxonomy" id="1300343"/>
    <lineage>
        <taxon>Bacteria</taxon>
        <taxon>Pseudomonadati</taxon>
        <taxon>Bacteroidota</taxon>
        <taxon>Flavobacteriia</taxon>
        <taxon>Flavobacteriales</taxon>
        <taxon>Flavobacteriaceae</taxon>
        <taxon>Dokdonia</taxon>
    </lineage>
</organism>
<dbReference type="PATRIC" id="fig|1300343.5.peg.1470"/>
<dbReference type="PANTHER" id="PTHR37464">
    <property type="entry name" value="BLL2463 PROTEIN"/>
    <property type="match status" value="1"/>
</dbReference>
<reference evidence="3 4" key="1">
    <citation type="submission" date="2014-10" db="EMBL/GenBank/DDBJ databases">
        <title>Draft genome sequence of the proteorhodopsin-containing marine bacterium Dokdonia donghaensis.</title>
        <authorList>
            <person name="Gomez-Consarnau L."/>
            <person name="Gonzalez J.M."/>
            <person name="Riedel T."/>
            <person name="Jaenicke S."/>
            <person name="Wagner-Doebler I."/>
            <person name="Fuhrman J.A."/>
        </authorList>
    </citation>
    <scope>NUCLEOTIDE SEQUENCE [LARGE SCALE GENOMIC DNA]</scope>
    <source>
        <strain evidence="3 4">DSW-1</strain>
    </source>
</reference>
<keyword evidence="1" id="KW-0472">Membrane</keyword>
<comment type="caution">
    <text evidence="3">The sequence shown here is derived from an EMBL/GenBank/DDBJ whole genome shotgun (WGS) entry which is preliminary data.</text>
</comment>
<feature type="domain" description="Aerotolerance regulator N-terminal" evidence="2">
    <location>
        <begin position="1"/>
        <end position="76"/>
    </location>
</feature>
<dbReference type="RefSeq" id="WP_035327932.1">
    <property type="nucleotide sequence ID" value="NZ_CP015125.1"/>
</dbReference>
<dbReference type="KEGG" id="ddo:I597_1461"/>
<feature type="transmembrane region" description="Helical" evidence="1">
    <location>
        <begin position="6"/>
        <end position="24"/>
    </location>
</feature>
<accession>A0A0A2GYL2</accession>
<evidence type="ECO:0000259" key="2">
    <source>
        <dbReference type="Pfam" id="PF07584"/>
    </source>
</evidence>
<dbReference type="NCBIfam" id="TIGR02226">
    <property type="entry name" value="two_anch"/>
    <property type="match status" value="1"/>
</dbReference>